<dbReference type="Proteomes" id="UP001176941">
    <property type="component" value="Chromosome 21"/>
</dbReference>
<evidence type="ECO:0000313" key="3">
    <source>
        <dbReference type="Proteomes" id="UP001176941"/>
    </source>
</evidence>
<evidence type="ECO:0000313" key="2">
    <source>
        <dbReference type="EMBL" id="CAI9163889.1"/>
    </source>
</evidence>
<reference evidence="2" key="1">
    <citation type="submission" date="2023-04" db="EMBL/GenBank/DDBJ databases">
        <authorList>
            <consortium name="ELIXIR-Norway"/>
        </authorList>
    </citation>
    <scope>NUCLEOTIDE SEQUENCE [LARGE SCALE GENOMIC DNA]</scope>
</reference>
<dbReference type="EMBL" id="OX459957">
    <property type="protein sequence ID" value="CAI9163889.1"/>
    <property type="molecule type" value="Genomic_DNA"/>
</dbReference>
<evidence type="ECO:0000256" key="1">
    <source>
        <dbReference type="SAM" id="MobiDB-lite"/>
    </source>
</evidence>
<feature type="compositionally biased region" description="Low complexity" evidence="1">
    <location>
        <begin position="70"/>
        <end position="81"/>
    </location>
</feature>
<accession>A0ABN8YW19</accession>
<sequence length="118" mass="11910">MERLISALQTQGAEQDACSWRQLAQVWSQGGKRPAVNTLLVTAPGVKQGRAREGEGPGNAIPARGAPAMSSQEPPEGSPSPHFLGSLASLPSNMAAREGPPAASGDADAVAAGPSWAG</sequence>
<name>A0ABN8YW19_RANTA</name>
<feature type="region of interest" description="Disordered" evidence="1">
    <location>
        <begin position="46"/>
        <end position="118"/>
    </location>
</feature>
<organism evidence="2 3">
    <name type="scientific">Rangifer tarandus platyrhynchus</name>
    <name type="common">Svalbard reindeer</name>
    <dbReference type="NCBI Taxonomy" id="3082113"/>
    <lineage>
        <taxon>Eukaryota</taxon>
        <taxon>Metazoa</taxon>
        <taxon>Chordata</taxon>
        <taxon>Craniata</taxon>
        <taxon>Vertebrata</taxon>
        <taxon>Euteleostomi</taxon>
        <taxon>Mammalia</taxon>
        <taxon>Eutheria</taxon>
        <taxon>Laurasiatheria</taxon>
        <taxon>Artiodactyla</taxon>
        <taxon>Ruminantia</taxon>
        <taxon>Pecora</taxon>
        <taxon>Cervidae</taxon>
        <taxon>Odocoileinae</taxon>
        <taxon>Rangifer</taxon>
    </lineage>
</organism>
<feature type="compositionally biased region" description="Low complexity" evidence="1">
    <location>
        <begin position="99"/>
        <end position="118"/>
    </location>
</feature>
<protein>
    <submittedName>
        <fullName evidence="2">Uncharacterized protein</fullName>
    </submittedName>
</protein>
<keyword evidence="3" id="KW-1185">Reference proteome</keyword>
<proteinExistence type="predicted"/>
<gene>
    <name evidence="2" type="ORF">MRATA1EN1_LOCUS12851</name>
</gene>